<dbReference type="InParanoid" id="G7DYK8"/>
<evidence type="ECO:0000256" key="5">
    <source>
        <dbReference type="ARBA" id="ARBA00022630"/>
    </source>
</evidence>
<dbReference type="InterPro" id="IPR013698">
    <property type="entry name" value="Squalene_epoxidase"/>
</dbReference>
<evidence type="ECO:0000259" key="11">
    <source>
        <dbReference type="Pfam" id="PF08491"/>
    </source>
</evidence>
<comment type="similarity">
    <text evidence="3 10">Belongs to the squalene monooxygenase family.</text>
</comment>
<dbReference type="PANTHER" id="PTHR10835">
    <property type="entry name" value="SQUALENE MONOOXYGENASE"/>
    <property type="match status" value="1"/>
</dbReference>
<dbReference type="OrthoDB" id="1678617at2759"/>
<gene>
    <name evidence="12" type="primary">Mo02325</name>
    <name evidence="12" type="ORF">E5Q_02325</name>
</gene>
<keyword evidence="13" id="KW-1185">Reference proteome</keyword>
<dbReference type="EMBL" id="BABT02000062">
    <property type="protein sequence ID" value="GAA95668.1"/>
    <property type="molecule type" value="Genomic_DNA"/>
</dbReference>
<dbReference type="GO" id="GO:0004506">
    <property type="term" value="F:squalene monooxygenase activity"/>
    <property type="evidence" value="ECO:0007669"/>
    <property type="project" value="UniProtKB-UniRule"/>
</dbReference>
<accession>G7DYK8</accession>
<dbReference type="Pfam" id="PF08491">
    <property type="entry name" value="SE"/>
    <property type="match status" value="1"/>
</dbReference>
<keyword evidence="9 10" id="KW-0472">Membrane</keyword>
<dbReference type="InterPro" id="IPR036188">
    <property type="entry name" value="FAD/NAD-bd_sf"/>
</dbReference>
<organism evidence="12 13">
    <name type="scientific">Mixia osmundae (strain CBS 9802 / IAM 14324 / JCM 22182 / KY 12970)</name>
    <dbReference type="NCBI Taxonomy" id="764103"/>
    <lineage>
        <taxon>Eukaryota</taxon>
        <taxon>Fungi</taxon>
        <taxon>Dikarya</taxon>
        <taxon>Basidiomycota</taxon>
        <taxon>Pucciniomycotina</taxon>
        <taxon>Mixiomycetes</taxon>
        <taxon>Mixiales</taxon>
        <taxon>Mixiaceae</taxon>
        <taxon>Mixia</taxon>
    </lineage>
</organism>
<evidence type="ECO:0000256" key="7">
    <source>
        <dbReference type="ARBA" id="ARBA00022848"/>
    </source>
</evidence>
<comment type="caution">
    <text evidence="12">The sequence shown here is derived from an EMBL/GenBank/DDBJ whole genome shotgun (WGS) entry which is preliminary data.</text>
</comment>
<dbReference type="InterPro" id="IPR040125">
    <property type="entry name" value="Squalene_monox"/>
</dbReference>
<reference evidence="12 13" key="1">
    <citation type="journal article" date="2011" name="J. Gen. Appl. Microbiol.">
        <title>Draft genome sequencing of the enigmatic basidiomycete Mixia osmundae.</title>
        <authorList>
            <person name="Nishida H."/>
            <person name="Nagatsuka Y."/>
            <person name="Sugiyama J."/>
        </authorList>
    </citation>
    <scope>NUCLEOTIDE SEQUENCE [LARGE SCALE GENOMIC DNA]</scope>
    <source>
        <strain evidence="13">CBS 9802 / IAM 14324 / JCM 22182 / KY 12970</strain>
    </source>
</reference>
<feature type="transmembrane region" description="Helical" evidence="10">
    <location>
        <begin position="443"/>
        <end position="469"/>
    </location>
</feature>
<dbReference type="Proteomes" id="UP000009131">
    <property type="component" value="Unassembled WGS sequence"/>
</dbReference>
<dbReference type="STRING" id="764103.G7DYK8"/>
<protein>
    <recommendedName>
        <fullName evidence="4 10">Squalene monooxygenase</fullName>
        <ecNumber evidence="4 10">1.14.14.17</ecNumber>
    </recommendedName>
</protein>
<comment type="function">
    <text evidence="10">Catalyzes the stereospecific oxidation of squalene to (S)-2,3-epoxysqualene, and is considered to be a rate-limiting enzyme in steroid biosynthesis.</text>
</comment>
<evidence type="ECO:0000256" key="9">
    <source>
        <dbReference type="ARBA" id="ARBA00023136"/>
    </source>
</evidence>
<evidence type="ECO:0000256" key="10">
    <source>
        <dbReference type="RuleBase" id="RU367121"/>
    </source>
</evidence>
<evidence type="ECO:0000256" key="2">
    <source>
        <dbReference type="ARBA" id="ARBA00004154"/>
    </source>
</evidence>
<dbReference type="UniPathway" id="UPA00767">
    <property type="reaction ID" value="UER00752"/>
</dbReference>
<sequence>MLSSLAYSLAKSGRKVLIFERDLTPPDRIVGELLQPGGCMRLQRLGLQHCLDNIDSFDVQGYRVFWGSQSVDIPYPERETEMHWFEDEKRSPERLQKLEETNRLDKRQEGRSFHHGRFVDSLRRAAIAQDNVTMIEGAVNELLTCASTGRTLGVRATPRPGQTNAGDKRTAETFDYFAPLTFIADGCFSKFRRQLLPEALQPVVRSNFVGLILEHADMPSPGHGHVILRKGGNLRADERGVGPVLVYQLSKDETRMLVDVPGAKPPSMANGELKEYLRKHVTPSLPLQLLPSFNAALESQVPSHRLRSMPCSYLPPKSQGTQAEGAIIAGDAMNMRHPLTGGGMTVALNDVCILTELLGGGKRVGEIETGIDGLQVIDLSEWDHIRKALKTWHWKRKGVASVINVLAQALYSLFSADDASLEVLKTGCFKYFELGGERLMGPVVLLAAIAPSPMLLVYHFFSVAFYSIYVLFTQPRSLTKGIDNAASISEPGLLQYPMLAVRSVMVFAVACRVLLPYMFSEAILVYLHRKTHDIAKYCTNRRSLTGSDCSYICSK</sequence>
<comment type="cofactor">
    <cofactor evidence="1 10">
        <name>FAD</name>
        <dbReference type="ChEBI" id="CHEBI:57692"/>
    </cofactor>
</comment>
<dbReference type="eggNOG" id="KOG1298">
    <property type="taxonomic scope" value="Eukaryota"/>
</dbReference>
<evidence type="ECO:0000313" key="13">
    <source>
        <dbReference type="Proteomes" id="UP000009131"/>
    </source>
</evidence>
<dbReference type="HOGENOM" id="CLU_026390_0_0_1"/>
<dbReference type="GO" id="GO:0005789">
    <property type="term" value="C:endoplasmic reticulum membrane"/>
    <property type="evidence" value="ECO:0007669"/>
    <property type="project" value="UniProtKB-SubCell"/>
</dbReference>
<evidence type="ECO:0000256" key="1">
    <source>
        <dbReference type="ARBA" id="ARBA00001974"/>
    </source>
</evidence>
<reference evidence="12 13" key="2">
    <citation type="journal article" date="2012" name="Open Biol.">
        <title>Characteristics of nucleosomes and linker DNA regions on the genome of the basidiomycete Mixia osmundae revealed by mono- and dinucleosome mapping.</title>
        <authorList>
            <person name="Nishida H."/>
            <person name="Kondo S."/>
            <person name="Matsumoto T."/>
            <person name="Suzuki Y."/>
            <person name="Yoshikawa H."/>
            <person name="Taylor T.D."/>
            <person name="Sugiyama J."/>
        </authorList>
    </citation>
    <scope>NUCLEOTIDE SEQUENCE [LARGE SCALE GENOMIC DNA]</scope>
    <source>
        <strain evidence="13">CBS 9802 / IAM 14324 / JCM 22182 / KY 12970</strain>
    </source>
</reference>
<dbReference type="EC" id="1.14.14.17" evidence="4 10"/>
<dbReference type="GO" id="GO:0050660">
    <property type="term" value="F:flavin adenine dinucleotide binding"/>
    <property type="evidence" value="ECO:0007669"/>
    <property type="project" value="UniProtKB-UniRule"/>
</dbReference>
<keyword evidence="10" id="KW-0812">Transmembrane</keyword>
<evidence type="ECO:0000256" key="6">
    <source>
        <dbReference type="ARBA" id="ARBA00022827"/>
    </source>
</evidence>
<comment type="caution">
    <text evidence="10">Lacks conserved residue(s) required for the propagation of feature annotation.</text>
</comment>
<dbReference type="Gene3D" id="3.50.50.60">
    <property type="entry name" value="FAD/NAD(P)-binding domain"/>
    <property type="match status" value="2"/>
</dbReference>
<dbReference type="GO" id="GO:0006696">
    <property type="term" value="P:ergosterol biosynthetic process"/>
    <property type="evidence" value="ECO:0007669"/>
    <property type="project" value="TreeGrafter"/>
</dbReference>
<keyword evidence="10" id="KW-1133">Transmembrane helix</keyword>
<name>G7DYK8_MIXOS</name>
<dbReference type="SMR" id="G7DYK8"/>
<dbReference type="FunCoup" id="G7DYK8">
    <property type="interactions" value="130"/>
</dbReference>
<evidence type="ECO:0000313" key="12">
    <source>
        <dbReference type="EMBL" id="GAA95668.1"/>
    </source>
</evidence>
<evidence type="ECO:0000256" key="8">
    <source>
        <dbReference type="ARBA" id="ARBA00023002"/>
    </source>
</evidence>
<keyword evidence="7" id="KW-0492">Microsome</keyword>
<evidence type="ECO:0000256" key="3">
    <source>
        <dbReference type="ARBA" id="ARBA00008802"/>
    </source>
</evidence>
<dbReference type="SUPFAM" id="SSF51905">
    <property type="entry name" value="FAD/NAD(P)-binding domain"/>
    <property type="match status" value="1"/>
</dbReference>
<comment type="catalytic activity">
    <reaction evidence="10">
        <text>squalene + reduced [NADPH--hemoprotein reductase] + O2 = (S)-2,3-epoxysqualene + oxidized [NADPH--hemoprotein reductase] + H2O + H(+)</text>
        <dbReference type="Rhea" id="RHEA:25282"/>
        <dbReference type="Rhea" id="RHEA-COMP:11964"/>
        <dbReference type="Rhea" id="RHEA-COMP:11965"/>
        <dbReference type="ChEBI" id="CHEBI:15377"/>
        <dbReference type="ChEBI" id="CHEBI:15378"/>
        <dbReference type="ChEBI" id="CHEBI:15379"/>
        <dbReference type="ChEBI" id="CHEBI:15440"/>
        <dbReference type="ChEBI" id="CHEBI:15441"/>
        <dbReference type="ChEBI" id="CHEBI:57618"/>
        <dbReference type="ChEBI" id="CHEBI:58210"/>
        <dbReference type="EC" id="1.14.14.17"/>
    </reaction>
</comment>
<keyword evidence="10" id="KW-0256">Endoplasmic reticulum</keyword>
<dbReference type="AlphaFoldDB" id="G7DYK8"/>
<feature type="domain" description="Squalene epoxidase" evidence="11">
    <location>
        <begin position="177"/>
        <end position="475"/>
    </location>
</feature>
<proteinExistence type="inferred from homology"/>
<dbReference type="PANTHER" id="PTHR10835:SF0">
    <property type="entry name" value="SQUALENE MONOOXYGENASE"/>
    <property type="match status" value="1"/>
</dbReference>
<evidence type="ECO:0000256" key="4">
    <source>
        <dbReference type="ARBA" id="ARBA00012312"/>
    </source>
</evidence>
<comment type="subcellular location">
    <subcellularLocation>
        <location evidence="10">Endoplasmic reticulum membrane</location>
        <topology evidence="10">Multi-pass membrane protein</topology>
    </subcellularLocation>
    <subcellularLocation>
        <location evidence="2">Microsome membrane</location>
        <topology evidence="2">Multi-pass membrane protein</topology>
    </subcellularLocation>
</comment>
<keyword evidence="6 10" id="KW-0274">FAD</keyword>
<keyword evidence="8 10" id="KW-0560">Oxidoreductase</keyword>
<keyword evidence="5 10" id="KW-0285">Flavoprotein</keyword>